<feature type="compositionally biased region" description="Basic and acidic residues" evidence="1">
    <location>
        <begin position="54"/>
        <end position="67"/>
    </location>
</feature>
<evidence type="ECO:0000256" key="1">
    <source>
        <dbReference type="SAM" id="MobiDB-lite"/>
    </source>
</evidence>
<protein>
    <submittedName>
        <fullName evidence="3">Heterokaryon incompatibility protein-domain-containing protein</fullName>
    </submittedName>
</protein>
<dbReference type="PANTHER" id="PTHR24148">
    <property type="entry name" value="ANKYRIN REPEAT DOMAIN-CONTAINING PROTEIN 39 HOMOLOG-RELATED"/>
    <property type="match status" value="1"/>
</dbReference>
<evidence type="ECO:0000259" key="2">
    <source>
        <dbReference type="Pfam" id="PF06985"/>
    </source>
</evidence>
<reference evidence="3" key="1">
    <citation type="journal article" date="2021" name="Nat. Commun.">
        <title>Genetic determinants of endophytism in the Arabidopsis root mycobiome.</title>
        <authorList>
            <person name="Mesny F."/>
            <person name="Miyauchi S."/>
            <person name="Thiergart T."/>
            <person name="Pickel B."/>
            <person name="Atanasova L."/>
            <person name="Karlsson M."/>
            <person name="Huettel B."/>
            <person name="Barry K.W."/>
            <person name="Haridas S."/>
            <person name="Chen C."/>
            <person name="Bauer D."/>
            <person name="Andreopoulos W."/>
            <person name="Pangilinan J."/>
            <person name="LaButti K."/>
            <person name="Riley R."/>
            <person name="Lipzen A."/>
            <person name="Clum A."/>
            <person name="Drula E."/>
            <person name="Henrissat B."/>
            <person name="Kohler A."/>
            <person name="Grigoriev I.V."/>
            <person name="Martin F.M."/>
            <person name="Hacquard S."/>
        </authorList>
    </citation>
    <scope>NUCLEOTIDE SEQUENCE</scope>
    <source>
        <strain evidence="3">MPI-SDFR-AT-0120</strain>
    </source>
</reference>
<evidence type="ECO:0000313" key="3">
    <source>
        <dbReference type="EMBL" id="KAH7091335.1"/>
    </source>
</evidence>
<dbReference type="OrthoDB" id="5386682at2759"/>
<feature type="domain" description="Heterokaryon incompatibility" evidence="2">
    <location>
        <begin position="71"/>
        <end position="158"/>
    </location>
</feature>
<comment type="caution">
    <text evidence="3">The sequence shown here is derived from an EMBL/GenBank/DDBJ whole genome shotgun (WGS) entry which is preliminary data.</text>
</comment>
<dbReference type="EMBL" id="JAGMVJ010000004">
    <property type="protein sequence ID" value="KAH7091335.1"/>
    <property type="molecule type" value="Genomic_DNA"/>
</dbReference>
<accession>A0A8K0RF61</accession>
<gene>
    <name evidence="3" type="ORF">FB567DRAFT_546071</name>
</gene>
<keyword evidence="4" id="KW-1185">Reference proteome</keyword>
<dbReference type="Pfam" id="PF06985">
    <property type="entry name" value="HET"/>
    <property type="match status" value="1"/>
</dbReference>
<sequence length="424" mass="47749">MAAAAYEPPGPLFEHQSLDLEHQSFRLLRLLPTSHVDAIDCELTVEASPSVPQDRTKAESPDDGNDHAPHHWILINKGYFKIRHNLWEFLRMAVAKLHTQSELDFAEPLWIDAVCINQEALFKRAHQVKKMGDIYRCARAVFVWLGPSCSQQLNAVSQDLKLLGLEADRSPSQMTPYDRFLQSRYLRDEVIGSSTCQSVPTMQTIKALTLGEKHNAISDAVAQYQNSQCSDPRDKVYATLGMVPDGGSFPIDYSIDLEHLFYQIMTASYECTYNVEEPVGETELAQNLVLRGSASSHERRVDTTSLSSINNARQSLEIPFSALEELLAANPMIAEGVQTKFSKPDRFEMKPGPDVADHCFYIDCWSSPLLQSCTVVMRVSQIIGEENAPNTCRVLFVPRYYLNGPPLYMKNEISFVGSWFECSK</sequence>
<dbReference type="PANTHER" id="PTHR24148:SF73">
    <property type="entry name" value="HET DOMAIN PROTEIN (AFU_ORTHOLOGUE AFUA_8G01020)"/>
    <property type="match status" value="1"/>
</dbReference>
<dbReference type="AlphaFoldDB" id="A0A8K0RF61"/>
<dbReference type="InterPro" id="IPR052895">
    <property type="entry name" value="HetReg/Transcr_Mod"/>
</dbReference>
<dbReference type="InterPro" id="IPR010730">
    <property type="entry name" value="HET"/>
</dbReference>
<dbReference type="Proteomes" id="UP000813461">
    <property type="component" value="Unassembled WGS sequence"/>
</dbReference>
<proteinExistence type="predicted"/>
<evidence type="ECO:0000313" key="4">
    <source>
        <dbReference type="Proteomes" id="UP000813461"/>
    </source>
</evidence>
<feature type="region of interest" description="Disordered" evidence="1">
    <location>
        <begin position="48"/>
        <end position="67"/>
    </location>
</feature>
<name>A0A8K0RF61_9PLEO</name>
<organism evidence="3 4">
    <name type="scientific">Paraphoma chrysanthemicola</name>
    <dbReference type="NCBI Taxonomy" id="798071"/>
    <lineage>
        <taxon>Eukaryota</taxon>
        <taxon>Fungi</taxon>
        <taxon>Dikarya</taxon>
        <taxon>Ascomycota</taxon>
        <taxon>Pezizomycotina</taxon>
        <taxon>Dothideomycetes</taxon>
        <taxon>Pleosporomycetidae</taxon>
        <taxon>Pleosporales</taxon>
        <taxon>Pleosporineae</taxon>
        <taxon>Phaeosphaeriaceae</taxon>
        <taxon>Paraphoma</taxon>
    </lineage>
</organism>